<accession>A0A0M9FYH1</accession>
<proteinExistence type="predicted"/>
<protein>
    <recommendedName>
        <fullName evidence="5">Leucine-rich repeat protein (LRRP)</fullName>
    </recommendedName>
</protein>
<organism evidence="3 4">
    <name type="scientific">Leptomonas pyrrhocoris</name>
    <name type="common">Firebug parasite</name>
    <dbReference type="NCBI Taxonomy" id="157538"/>
    <lineage>
        <taxon>Eukaryota</taxon>
        <taxon>Discoba</taxon>
        <taxon>Euglenozoa</taxon>
        <taxon>Kinetoplastea</taxon>
        <taxon>Metakinetoplastina</taxon>
        <taxon>Trypanosomatida</taxon>
        <taxon>Trypanosomatidae</taxon>
        <taxon>Leishmaniinae</taxon>
        <taxon>Leptomonas</taxon>
    </lineage>
</organism>
<keyword evidence="4" id="KW-1185">Reference proteome</keyword>
<reference evidence="3 4" key="1">
    <citation type="submission" date="2015-07" db="EMBL/GenBank/DDBJ databases">
        <title>High-quality genome of monoxenous trypanosomatid Leptomonas pyrrhocoris.</title>
        <authorList>
            <person name="Flegontov P."/>
            <person name="Butenko A."/>
            <person name="Firsov S."/>
            <person name="Vlcek C."/>
            <person name="Logacheva M.D."/>
            <person name="Field M."/>
            <person name="Filatov D."/>
            <person name="Flegontova O."/>
            <person name="Gerasimov E."/>
            <person name="Jackson A.P."/>
            <person name="Kelly S."/>
            <person name="Opperdoes F."/>
            <person name="O'Reilly A."/>
            <person name="Votypka J."/>
            <person name="Yurchenko V."/>
            <person name="Lukes J."/>
        </authorList>
    </citation>
    <scope>NUCLEOTIDE SEQUENCE [LARGE SCALE GENOMIC DNA]</scope>
    <source>
        <strain evidence="3">H10</strain>
    </source>
</reference>
<dbReference type="GeneID" id="26906574"/>
<evidence type="ECO:0000313" key="3">
    <source>
        <dbReference type="EMBL" id="KPA78685.1"/>
    </source>
</evidence>
<dbReference type="PANTHER" id="PTHR46652">
    <property type="entry name" value="LEUCINE-RICH REPEAT AND IQ DOMAIN-CONTAINING PROTEIN 1-RELATED"/>
    <property type="match status" value="1"/>
</dbReference>
<comment type="caution">
    <text evidence="3">The sequence shown here is derived from an EMBL/GenBank/DDBJ whole genome shotgun (WGS) entry which is preliminary data.</text>
</comment>
<dbReference type="VEuPathDB" id="TriTrypDB:LpyrH10_13_2300"/>
<sequence>MQLKGHIEDFHASLSCDSTGNARTALGRLLMDGIAQIMSFMPPQSITRSIHTLSAVCPQMRLDAETLRIYRYVDESYGAVVVSDNQLVYGITEMRNRQAPPTFAQSLWWADWCGLPLSVVVANARSDVLALLTESDRDRVEELIVYVFSEVVCAQDSASECDGRCSTVLCALSTFPRLTKLRISGFRCTYGSRATDDLSRVLRVAAKMPISEIRISFFINLSDLSALAGSQHLQRLTVTYCGIRSVKDLVSCSMLEELDISENRQLQSVSELADAPRLKTLVARHCDIKNLNGLGNFPHLINLDVSRNVFLNNLRGLAGAPWLRVMKANYCTLLRCIDGLGSCHELTDLEIRENLALKELGGLAGAWSLRRIDALHCNLRSVEGLDRCPRLATIELNADIKLKGIPGLAGCIRLKC</sequence>
<dbReference type="EMBL" id="LGTL01000013">
    <property type="protein sequence ID" value="KPA78685.1"/>
    <property type="molecule type" value="Genomic_DNA"/>
</dbReference>
<dbReference type="InterPro" id="IPR050836">
    <property type="entry name" value="SDS22/Internalin_LRR"/>
</dbReference>
<keyword evidence="1" id="KW-0433">Leucine-rich repeat</keyword>
<evidence type="ECO:0000256" key="1">
    <source>
        <dbReference type="ARBA" id="ARBA00022614"/>
    </source>
</evidence>
<evidence type="ECO:0000256" key="2">
    <source>
        <dbReference type="ARBA" id="ARBA00022737"/>
    </source>
</evidence>
<dbReference type="AlphaFoldDB" id="A0A0M9FYH1"/>
<dbReference type="OrthoDB" id="1517790at2759"/>
<dbReference type="InterPro" id="IPR032675">
    <property type="entry name" value="LRR_dom_sf"/>
</dbReference>
<dbReference type="SUPFAM" id="SSF52058">
    <property type="entry name" value="L domain-like"/>
    <property type="match status" value="1"/>
</dbReference>
<dbReference type="RefSeq" id="XP_015657124.1">
    <property type="nucleotide sequence ID" value="XM_015804550.1"/>
</dbReference>
<dbReference type="PANTHER" id="PTHR46652:SF7">
    <property type="entry name" value="LEUCINE-RICH REPEAT AND IQ DOMAIN-CONTAINING PROTEIN 1"/>
    <property type="match status" value="1"/>
</dbReference>
<gene>
    <name evidence="3" type="ORF">ABB37_06285</name>
</gene>
<evidence type="ECO:0000313" key="4">
    <source>
        <dbReference type="Proteomes" id="UP000037923"/>
    </source>
</evidence>
<dbReference type="Gene3D" id="3.80.10.10">
    <property type="entry name" value="Ribonuclease Inhibitor"/>
    <property type="match status" value="1"/>
</dbReference>
<name>A0A0M9FYH1_LEPPY</name>
<evidence type="ECO:0008006" key="5">
    <source>
        <dbReference type="Google" id="ProtNLM"/>
    </source>
</evidence>
<dbReference type="Proteomes" id="UP000037923">
    <property type="component" value="Unassembled WGS sequence"/>
</dbReference>
<keyword evidence="2" id="KW-0677">Repeat</keyword>